<reference evidence="4 5" key="1">
    <citation type="journal article" date="1999" name="DNA Res.">
        <title>Complete genome sequence of an aerobic hyper-thermophilic crenarchaeon, Aeropyrum pernix K1.</title>
        <authorList>
            <person name="Kawarabayasi Y."/>
            <person name="Hino Y."/>
            <person name="Horikawa H."/>
            <person name="Yamazaki S."/>
            <person name="Haikawa Y."/>
            <person name="Jin-no K."/>
            <person name="Takahashi M."/>
            <person name="Sekine M."/>
            <person name="Baba S."/>
            <person name="Ankai A."/>
            <person name="Kosugi H."/>
            <person name="Hosoyama A."/>
            <person name="Fukui S."/>
            <person name="Nagai Y."/>
            <person name="Nishijima K."/>
            <person name="Nakazawa H."/>
            <person name="Takamiya M."/>
            <person name="Masuda S."/>
            <person name="Funahashi T."/>
            <person name="Tanaka T."/>
            <person name="Kudoh Y."/>
            <person name="Yamazaki J."/>
            <person name="Kushida N."/>
            <person name="Oguchi A."/>
            <person name="Aoki K."/>
            <person name="Kubota K."/>
            <person name="Nakamura Y."/>
            <person name="Nomura N."/>
            <person name="Sako Y."/>
            <person name="Kikuchi H."/>
        </authorList>
    </citation>
    <scope>NUCLEOTIDE SEQUENCE [LARGE SCALE GENOMIC DNA]</scope>
    <source>
        <strain evidence="5">ATCC 700893 / DSM 11879 / JCM 9820 / NBRC 100138 / K1</strain>
    </source>
</reference>
<keyword evidence="1" id="KW-0472">Membrane</keyword>
<protein>
    <recommendedName>
        <fullName evidence="6">DUF1512 domain-containing protein</fullName>
    </recommendedName>
</protein>
<dbReference type="PATRIC" id="fig|272557.25.peg.779"/>
<evidence type="ECO:0000259" key="3">
    <source>
        <dbReference type="Pfam" id="PF23542"/>
    </source>
</evidence>
<dbReference type="EMBL" id="BA000002">
    <property type="protein sequence ID" value="BAA80108.2"/>
    <property type="molecule type" value="Genomic_DNA"/>
</dbReference>
<accession>Q9YCY9</accession>
<keyword evidence="5" id="KW-1185">Reference proteome</keyword>
<dbReference type="Pfam" id="PF07431">
    <property type="entry name" value="DUF1512"/>
    <property type="match status" value="1"/>
</dbReference>
<dbReference type="PIRSF" id="PIRSF016495">
    <property type="entry name" value="UCP016495"/>
    <property type="match status" value="1"/>
</dbReference>
<dbReference type="GeneID" id="1445799"/>
<evidence type="ECO:0008006" key="6">
    <source>
        <dbReference type="Google" id="ProtNLM"/>
    </source>
</evidence>
<dbReference type="Pfam" id="PF23542">
    <property type="entry name" value="DUF1512_C"/>
    <property type="match status" value="1"/>
</dbReference>
<dbReference type="eggNOG" id="arCOG04181">
    <property type="taxonomic scope" value="Archaea"/>
</dbReference>
<name>Q9YCY9_AERPE</name>
<dbReference type="InterPro" id="IPR009995">
    <property type="entry name" value="DUF1512"/>
</dbReference>
<dbReference type="Proteomes" id="UP000002518">
    <property type="component" value="Chromosome"/>
</dbReference>
<organism evidence="4 5">
    <name type="scientific">Aeropyrum pernix (strain ATCC 700893 / DSM 11879 / JCM 9820 / NBRC 100138 / K1)</name>
    <dbReference type="NCBI Taxonomy" id="272557"/>
    <lineage>
        <taxon>Archaea</taxon>
        <taxon>Thermoproteota</taxon>
        <taxon>Thermoprotei</taxon>
        <taxon>Desulfurococcales</taxon>
        <taxon>Desulfurococcaceae</taxon>
        <taxon>Aeropyrum</taxon>
    </lineage>
</organism>
<keyword evidence="1" id="KW-0812">Transmembrane</keyword>
<evidence type="ECO:0000313" key="5">
    <source>
        <dbReference type="Proteomes" id="UP000002518"/>
    </source>
</evidence>
<keyword evidence="1" id="KW-1133">Transmembrane helix</keyword>
<feature type="transmembrane region" description="Helical" evidence="1">
    <location>
        <begin position="12"/>
        <end position="32"/>
    </location>
</feature>
<evidence type="ECO:0000256" key="1">
    <source>
        <dbReference type="SAM" id="Phobius"/>
    </source>
</evidence>
<dbReference type="PIR" id="D72713">
    <property type="entry name" value="D72713"/>
</dbReference>
<evidence type="ECO:0000313" key="4">
    <source>
        <dbReference type="EMBL" id="BAA80108.2"/>
    </source>
</evidence>
<dbReference type="RefSeq" id="WP_010866180.1">
    <property type="nucleotide sequence ID" value="NC_000854.2"/>
</dbReference>
<gene>
    <name evidence="4" type="ordered locus">APE_1123.1</name>
</gene>
<dbReference type="STRING" id="272557.APE_1123.1"/>
<dbReference type="AlphaFoldDB" id="Q9YCY9"/>
<dbReference type="KEGG" id="ape:APE_1123.1"/>
<dbReference type="InterPro" id="IPR056460">
    <property type="entry name" value="DUF1512_N"/>
</dbReference>
<dbReference type="EnsemblBacteria" id="BAA80108">
    <property type="protein sequence ID" value="BAA80108"/>
    <property type="gene ID" value="APE_1123.1"/>
</dbReference>
<dbReference type="InterPro" id="IPR056461">
    <property type="entry name" value="DUF1512_C"/>
</dbReference>
<feature type="domain" description="DUF1512" evidence="2">
    <location>
        <begin position="14"/>
        <end position="190"/>
    </location>
</feature>
<evidence type="ECO:0000259" key="2">
    <source>
        <dbReference type="Pfam" id="PF07431"/>
    </source>
</evidence>
<feature type="domain" description="DUF1512" evidence="3">
    <location>
        <begin position="194"/>
        <end position="370"/>
    </location>
</feature>
<sequence length="372" mass="41050">MVLEQASLPEWISAISQLLLVLIFIALFTGANQRIQVYLWSRDIRSKLVILESFANDARRRAVEYMVSKGAKDAESLVSRLADFFVISPVDIEPVDIIRRLEHLVNLRSRRFKEEVARHMPEADEVSRSKAEVALEIASALSFIHKYVRHILLTGEKTRNWILIMQLQLIMPMILKIADTYRRALNDFLKGVPIGDSAGPMVALRLAGRGARWERIEEETVYTVADVEGRRVYIVKAEGPGSSVGRPGSATERLIEKLVAQGRKPRLLVTVDAALKLEGEETGSVADGVGAAIGDIGPEKIRFERIAVKYGIALRAVAIKMGLEEAILGMTEKIVKGVEKAVERVKDIIRGESKPGDIVVVVGVGNTVGVGQ</sequence>
<proteinExistence type="predicted"/>